<reference evidence="1 2" key="1">
    <citation type="submission" date="2017-12" db="EMBL/GenBank/DDBJ databases">
        <authorList>
            <person name="Pombert J.-F."/>
            <person name="Haag K.L."/>
            <person name="Ebert D."/>
        </authorList>
    </citation>
    <scope>NUCLEOTIDE SEQUENCE [LARGE SCALE GENOMIC DNA]</scope>
    <source>
        <strain evidence="1">IL-BN-2</strain>
    </source>
</reference>
<name>A0A4Q9LFE0_9MICR</name>
<evidence type="ECO:0000313" key="2">
    <source>
        <dbReference type="Proteomes" id="UP000293045"/>
    </source>
</evidence>
<dbReference type="Proteomes" id="UP000293045">
    <property type="component" value="Unassembled WGS sequence"/>
</dbReference>
<protein>
    <submittedName>
        <fullName evidence="1">Uncharacterized protein</fullName>
    </submittedName>
</protein>
<dbReference type="AlphaFoldDB" id="A0A4Q9LFE0"/>
<dbReference type="VEuPathDB" id="MicrosporidiaDB:CWI39_0614p0020"/>
<organism evidence="1 2">
    <name type="scientific">Hamiltosporidium magnivora</name>
    <dbReference type="NCBI Taxonomy" id="148818"/>
    <lineage>
        <taxon>Eukaryota</taxon>
        <taxon>Fungi</taxon>
        <taxon>Fungi incertae sedis</taxon>
        <taxon>Microsporidia</taxon>
        <taxon>Dubosqiidae</taxon>
        <taxon>Hamiltosporidium</taxon>
    </lineage>
</organism>
<accession>A0A4Q9LFE0</accession>
<comment type="caution">
    <text evidence="1">The sequence shown here is derived from an EMBL/GenBank/DDBJ whole genome shotgun (WGS) entry which is preliminary data.</text>
</comment>
<dbReference type="EMBL" id="PIXR01000614">
    <property type="protein sequence ID" value="TBU05831.1"/>
    <property type="molecule type" value="Genomic_DNA"/>
</dbReference>
<evidence type="ECO:0000313" key="1">
    <source>
        <dbReference type="EMBL" id="TBU05831.1"/>
    </source>
</evidence>
<gene>
    <name evidence="1" type="ORF">CWI39_0614p0020</name>
</gene>
<sequence>MFIDSSELEVGLRDIITFIKAGFDINAVYDKLLDRIGKFNFCKHDFPFLTYFPGLIHMKFFVKNLIIEDINLVKNACLWILLLKYVESLTFISIKDLNTSGICHKTYVDSKYEGYEIYAGNKIILCKMKELYETFDAVVRHVFLKTKISTKFSVMFDFIRINQQLSHKDIYVSHRKHIVFSKVLTDCILRTNPEVISSFILQLKNQKCSNLNLNFFFNSTNKFLSAIFYKSIELNYVDIKDIKAFYVEVALAYIDFFKKEAACLDFSNEKYPKCIQEMVKIVKEIFETDQVPEIVTKLTYLRALLSSNEALCVLLNYIIKSRLNSQPYSEIYPSRASEACQFRLRKNSILLATIKQQKINL</sequence>
<proteinExistence type="predicted"/>
<dbReference type="VEuPathDB" id="MicrosporidiaDB:CWI36_0317p0040"/>